<evidence type="ECO:0000313" key="1">
    <source>
        <dbReference type="EMBL" id="KAJ7558192.1"/>
    </source>
</evidence>
<dbReference type="EMBL" id="CM055095">
    <property type="protein sequence ID" value="KAJ7558192.1"/>
    <property type="molecule type" value="Genomic_DNA"/>
</dbReference>
<organism evidence="1 2">
    <name type="scientific">Diphasiastrum complanatum</name>
    <name type="common">Issler's clubmoss</name>
    <name type="synonym">Lycopodium complanatum</name>
    <dbReference type="NCBI Taxonomy" id="34168"/>
    <lineage>
        <taxon>Eukaryota</taxon>
        <taxon>Viridiplantae</taxon>
        <taxon>Streptophyta</taxon>
        <taxon>Embryophyta</taxon>
        <taxon>Tracheophyta</taxon>
        <taxon>Lycopodiopsida</taxon>
        <taxon>Lycopodiales</taxon>
        <taxon>Lycopodiaceae</taxon>
        <taxon>Lycopodioideae</taxon>
        <taxon>Diphasiastrum</taxon>
    </lineage>
</organism>
<name>A0ACC2DVB4_DIPCM</name>
<reference evidence="2" key="1">
    <citation type="journal article" date="2024" name="Proc. Natl. Acad. Sci. U.S.A.">
        <title>Extraordinary preservation of gene collinearity over three hundred million years revealed in homosporous lycophytes.</title>
        <authorList>
            <person name="Li C."/>
            <person name="Wickell D."/>
            <person name="Kuo L.Y."/>
            <person name="Chen X."/>
            <person name="Nie B."/>
            <person name="Liao X."/>
            <person name="Peng D."/>
            <person name="Ji J."/>
            <person name="Jenkins J."/>
            <person name="Williams M."/>
            <person name="Shu S."/>
            <person name="Plott C."/>
            <person name="Barry K."/>
            <person name="Rajasekar S."/>
            <person name="Grimwood J."/>
            <person name="Han X."/>
            <person name="Sun S."/>
            <person name="Hou Z."/>
            <person name="He W."/>
            <person name="Dai G."/>
            <person name="Sun C."/>
            <person name="Schmutz J."/>
            <person name="Leebens-Mack J.H."/>
            <person name="Li F.W."/>
            <person name="Wang L."/>
        </authorList>
    </citation>
    <scope>NUCLEOTIDE SEQUENCE [LARGE SCALE GENOMIC DNA]</scope>
    <source>
        <strain evidence="2">cv. PW_Plant_1</strain>
    </source>
</reference>
<keyword evidence="2" id="KW-1185">Reference proteome</keyword>
<dbReference type="Proteomes" id="UP001162992">
    <property type="component" value="Chromosome 4"/>
</dbReference>
<protein>
    <submittedName>
        <fullName evidence="1">Uncharacterized protein</fullName>
    </submittedName>
</protein>
<sequence length="307" mass="33517">MQQVAFLWMTDTHSSTYLVGFSGVEIGPLFCNNFITQLKVTNTNINCLKLPPELDDEHTVFLSDILPTAWHANELAHVGSGDNVAIWGSGPVGILAARCAFFRGAARVVIIDEVQYRLDHAKEKVKGVEIINRSQEDPLKEVRALFPHGPDVGIEAVGFHYVKIFLGVRKGDRIGVVGVYVGYVNHFNIGAFMEKELSMGAGQTPVQKYWPTLFPLVRSGKLDPTIVITHVLPLADAPRAYKIFNEKTDNCVKVVLKPQMDPGVLSCEGPGIKEHVRSTVSGVATAAVGSLQAITRGMGKMLHQSDS</sequence>
<gene>
    <name evidence="1" type="ORF">O6H91_04G027600</name>
</gene>
<accession>A0ACC2DVB4</accession>
<comment type="caution">
    <text evidence="1">The sequence shown here is derived from an EMBL/GenBank/DDBJ whole genome shotgun (WGS) entry which is preliminary data.</text>
</comment>
<proteinExistence type="predicted"/>
<evidence type="ECO:0000313" key="2">
    <source>
        <dbReference type="Proteomes" id="UP001162992"/>
    </source>
</evidence>